<feature type="binding site" evidence="12">
    <location>
        <position position="168"/>
    </location>
    <ligand>
        <name>ATP</name>
        <dbReference type="ChEBI" id="CHEBI:30616"/>
    </ligand>
</feature>
<dbReference type="InterPro" id="IPR051138">
    <property type="entry name" value="PIM_Ser/Thr_kinase"/>
</dbReference>
<evidence type="ECO:0000256" key="9">
    <source>
        <dbReference type="ARBA" id="ARBA00023200"/>
    </source>
</evidence>
<name>A0A2B4REH5_STYPI</name>
<comment type="caution">
    <text evidence="16">The sequence shown here is derived from an EMBL/GenBank/DDBJ whole genome shotgun (WGS) entry which is preliminary data.</text>
</comment>
<comment type="subcellular location">
    <subcellularLocation>
        <location evidence="1">Host cytoplasm</location>
    </subcellularLocation>
</comment>
<dbReference type="Gene3D" id="1.10.510.10">
    <property type="entry name" value="Transferase(Phosphotransferase) domain 1"/>
    <property type="match status" value="1"/>
</dbReference>
<evidence type="ECO:0000256" key="8">
    <source>
        <dbReference type="ARBA" id="ARBA00022840"/>
    </source>
</evidence>
<dbReference type="AlphaFoldDB" id="A0A2B4REH5"/>
<dbReference type="InterPro" id="IPR008271">
    <property type="entry name" value="Ser/Thr_kinase_AS"/>
</dbReference>
<evidence type="ECO:0000256" key="5">
    <source>
        <dbReference type="ARBA" id="ARBA00022679"/>
    </source>
</evidence>
<comment type="catalytic activity">
    <reaction evidence="10">
        <text>L-threonyl-[protein] + ATP = O-phospho-L-threonyl-[protein] + ADP + H(+)</text>
        <dbReference type="Rhea" id="RHEA:46608"/>
        <dbReference type="Rhea" id="RHEA-COMP:11060"/>
        <dbReference type="Rhea" id="RHEA-COMP:11605"/>
        <dbReference type="ChEBI" id="CHEBI:15378"/>
        <dbReference type="ChEBI" id="CHEBI:30013"/>
        <dbReference type="ChEBI" id="CHEBI:30616"/>
        <dbReference type="ChEBI" id="CHEBI:61977"/>
        <dbReference type="ChEBI" id="CHEBI:456216"/>
        <dbReference type="EC" id="2.7.11.1"/>
    </reaction>
</comment>
<keyword evidence="5" id="KW-0808">Transferase</keyword>
<evidence type="ECO:0000256" key="11">
    <source>
        <dbReference type="ARBA" id="ARBA00048679"/>
    </source>
</evidence>
<evidence type="ECO:0000256" key="1">
    <source>
        <dbReference type="ARBA" id="ARBA00004192"/>
    </source>
</evidence>
<evidence type="ECO:0000313" key="17">
    <source>
        <dbReference type="Proteomes" id="UP000225706"/>
    </source>
</evidence>
<protein>
    <recommendedName>
        <fullName evidence="3">Serine/threonine-protein kinase 1</fullName>
        <ecNumber evidence="2">2.7.11.1</ecNumber>
    </recommendedName>
</protein>
<feature type="compositionally biased region" description="Low complexity" evidence="14">
    <location>
        <begin position="1"/>
        <end position="12"/>
    </location>
</feature>
<proteinExistence type="inferred from homology"/>
<evidence type="ECO:0000256" key="4">
    <source>
        <dbReference type="ARBA" id="ARBA00022527"/>
    </source>
</evidence>
<evidence type="ECO:0000256" key="10">
    <source>
        <dbReference type="ARBA" id="ARBA00047899"/>
    </source>
</evidence>
<organism evidence="16 17">
    <name type="scientific">Stylophora pistillata</name>
    <name type="common">Smooth cauliflower coral</name>
    <dbReference type="NCBI Taxonomy" id="50429"/>
    <lineage>
        <taxon>Eukaryota</taxon>
        <taxon>Metazoa</taxon>
        <taxon>Cnidaria</taxon>
        <taxon>Anthozoa</taxon>
        <taxon>Hexacorallia</taxon>
        <taxon>Scleractinia</taxon>
        <taxon>Astrocoeniina</taxon>
        <taxon>Pocilloporidae</taxon>
        <taxon>Stylophora</taxon>
    </lineage>
</organism>
<dbReference type="PANTHER" id="PTHR22984:SF25">
    <property type="entry name" value="PROTEIN KINASE DOMAIN-CONTAINING PROTEIN"/>
    <property type="match status" value="1"/>
</dbReference>
<keyword evidence="9" id="KW-1035">Host cytoplasm</keyword>
<dbReference type="GO" id="GO:0005524">
    <property type="term" value="F:ATP binding"/>
    <property type="evidence" value="ECO:0007669"/>
    <property type="project" value="UniProtKB-UniRule"/>
</dbReference>
<evidence type="ECO:0000256" key="13">
    <source>
        <dbReference type="RuleBase" id="RU000304"/>
    </source>
</evidence>
<dbReference type="EC" id="2.7.11.1" evidence="2"/>
<evidence type="ECO:0000256" key="2">
    <source>
        <dbReference type="ARBA" id="ARBA00012513"/>
    </source>
</evidence>
<dbReference type="OrthoDB" id="5951403at2759"/>
<keyword evidence="4 13" id="KW-0723">Serine/threonine-protein kinase</keyword>
<dbReference type="GO" id="GO:0030430">
    <property type="term" value="C:host cell cytoplasm"/>
    <property type="evidence" value="ECO:0007669"/>
    <property type="project" value="UniProtKB-SubCell"/>
</dbReference>
<dbReference type="Pfam" id="PF00069">
    <property type="entry name" value="Pkinase"/>
    <property type="match status" value="1"/>
</dbReference>
<evidence type="ECO:0000256" key="3">
    <source>
        <dbReference type="ARBA" id="ARBA00016885"/>
    </source>
</evidence>
<sequence>MARSSRPSPMSPEVLTSSRKSRDMDKDLDGSYNEVAEGENITSDDVDDPESAEHDRLNGIMSDTAKRFSSLLTVICRTAKRSANKVAKMRKKKGGGAEEISNLPVKTDAVGSPCRMTRAPQKSASSDEDKVEQQFNETYELLHLLGQGGFAVVYSGRRVRDGLPVAIKVIPKSNVYSFDEESEVPVPMEVHLHRYLDHPNIIKLLDYFEHAQAYVMVLERPKYHKDLFDYITEKRRLDEDEARNIFRQVVEAVMYCEAKGIFHRDIKDENILLDSITGQVKLIDFGSGTVLENTLYTDYEGTRAYCPPEWFRFHRYYARPATVWSLGILLHNMIVGDVPFSNEIEIVRGELNFPDGVSKDLQDMLRCLLTKHPSYRPSLEEVLQHPWLQHHRHKLRGPADRRMCQSAPNPGEVSEGKRGRQGHRGNSGL</sequence>
<evidence type="ECO:0000313" key="16">
    <source>
        <dbReference type="EMBL" id="PFX16031.1"/>
    </source>
</evidence>
<evidence type="ECO:0000256" key="7">
    <source>
        <dbReference type="ARBA" id="ARBA00022777"/>
    </source>
</evidence>
<keyword evidence="6 12" id="KW-0547">Nucleotide-binding</keyword>
<evidence type="ECO:0000256" key="6">
    <source>
        <dbReference type="ARBA" id="ARBA00022741"/>
    </source>
</evidence>
<feature type="region of interest" description="Disordered" evidence="14">
    <location>
        <begin position="108"/>
        <end position="129"/>
    </location>
</feature>
<dbReference type="GO" id="GO:0004674">
    <property type="term" value="F:protein serine/threonine kinase activity"/>
    <property type="evidence" value="ECO:0007669"/>
    <property type="project" value="UniProtKB-KW"/>
</dbReference>
<dbReference type="SUPFAM" id="SSF56112">
    <property type="entry name" value="Protein kinase-like (PK-like)"/>
    <property type="match status" value="1"/>
</dbReference>
<feature type="region of interest" description="Disordered" evidence="14">
    <location>
        <begin position="396"/>
        <end position="429"/>
    </location>
</feature>
<gene>
    <name evidence="16" type="primary">PIM3</name>
    <name evidence="16" type="ORF">AWC38_SpisGene19719</name>
</gene>
<keyword evidence="8 12" id="KW-0067">ATP-binding</keyword>
<keyword evidence="17" id="KW-1185">Reference proteome</keyword>
<dbReference type="SMART" id="SM00220">
    <property type="entry name" value="S_TKc"/>
    <property type="match status" value="1"/>
</dbReference>
<feature type="region of interest" description="Disordered" evidence="14">
    <location>
        <begin position="1"/>
        <end position="54"/>
    </location>
</feature>
<keyword evidence="7 16" id="KW-0418">Kinase</keyword>
<comment type="catalytic activity">
    <reaction evidence="11">
        <text>L-seryl-[protein] + ATP = O-phospho-L-seryl-[protein] + ADP + H(+)</text>
        <dbReference type="Rhea" id="RHEA:17989"/>
        <dbReference type="Rhea" id="RHEA-COMP:9863"/>
        <dbReference type="Rhea" id="RHEA-COMP:11604"/>
        <dbReference type="ChEBI" id="CHEBI:15378"/>
        <dbReference type="ChEBI" id="CHEBI:29999"/>
        <dbReference type="ChEBI" id="CHEBI:30616"/>
        <dbReference type="ChEBI" id="CHEBI:83421"/>
        <dbReference type="ChEBI" id="CHEBI:456216"/>
        <dbReference type="EC" id="2.7.11.1"/>
    </reaction>
</comment>
<dbReference type="PROSITE" id="PS50011">
    <property type="entry name" value="PROTEIN_KINASE_DOM"/>
    <property type="match status" value="1"/>
</dbReference>
<evidence type="ECO:0000256" key="12">
    <source>
        <dbReference type="PROSITE-ProRule" id="PRU10141"/>
    </source>
</evidence>
<dbReference type="CDD" id="cd14005">
    <property type="entry name" value="STKc_PIM"/>
    <property type="match status" value="1"/>
</dbReference>
<dbReference type="GO" id="GO:0005737">
    <property type="term" value="C:cytoplasm"/>
    <property type="evidence" value="ECO:0007669"/>
    <property type="project" value="TreeGrafter"/>
</dbReference>
<dbReference type="PROSITE" id="PS00107">
    <property type="entry name" value="PROTEIN_KINASE_ATP"/>
    <property type="match status" value="1"/>
</dbReference>
<dbReference type="Proteomes" id="UP000225706">
    <property type="component" value="Unassembled WGS sequence"/>
</dbReference>
<evidence type="ECO:0000259" key="15">
    <source>
        <dbReference type="PROSITE" id="PS50011"/>
    </source>
</evidence>
<accession>A0A2B4REH5</accession>
<dbReference type="PROSITE" id="PS00108">
    <property type="entry name" value="PROTEIN_KINASE_ST"/>
    <property type="match status" value="1"/>
</dbReference>
<dbReference type="InterPro" id="IPR000719">
    <property type="entry name" value="Prot_kinase_dom"/>
</dbReference>
<dbReference type="FunFam" id="1.10.510.10:FF:000708">
    <property type="entry name" value="serine/threonine-protein kinase par-1-like"/>
    <property type="match status" value="1"/>
</dbReference>
<dbReference type="InterPro" id="IPR017441">
    <property type="entry name" value="Protein_kinase_ATP_BS"/>
</dbReference>
<feature type="domain" description="Protein kinase" evidence="15">
    <location>
        <begin position="139"/>
        <end position="388"/>
    </location>
</feature>
<evidence type="ECO:0000256" key="14">
    <source>
        <dbReference type="SAM" id="MobiDB-lite"/>
    </source>
</evidence>
<dbReference type="STRING" id="50429.A0A2B4REH5"/>
<feature type="compositionally biased region" description="Basic and acidic residues" evidence="14">
    <location>
        <begin position="20"/>
        <end position="29"/>
    </location>
</feature>
<reference evidence="17" key="1">
    <citation type="journal article" date="2017" name="bioRxiv">
        <title>Comparative analysis of the genomes of Stylophora pistillata and Acropora digitifera provides evidence for extensive differences between species of corals.</title>
        <authorList>
            <person name="Voolstra C.R."/>
            <person name="Li Y."/>
            <person name="Liew Y.J."/>
            <person name="Baumgarten S."/>
            <person name="Zoccola D."/>
            <person name="Flot J.-F."/>
            <person name="Tambutte S."/>
            <person name="Allemand D."/>
            <person name="Aranda M."/>
        </authorList>
    </citation>
    <scope>NUCLEOTIDE SEQUENCE [LARGE SCALE GENOMIC DNA]</scope>
</reference>
<dbReference type="InterPro" id="IPR011009">
    <property type="entry name" value="Kinase-like_dom_sf"/>
</dbReference>
<comment type="similarity">
    <text evidence="13">Belongs to the protein kinase superfamily.</text>
</comment>
<dbReference type="EMBL" id="LSMT01000583">
    <property type="protein sequence ID" value="PFX16031.1"/>
    <property type="molecule type" value="Genomic_DNA"/>
</dbReference>
<dbReference type="Gene3D" id="3.30.200.20">
    <property type="entry name" value="Phosphorylase Kinase, domain 1"/>
    <property type="match status" value="1"/>
</dbReference>
<dbReference type="PANTHER" id="PTHR22984">
    <property type="entry name" value="SERINE/THREONINE-PROTEIN KINASE PIM"/>
    <property type="match status" value="1"/>
</dbReference>